<comment type="caution">
    <text evidence="1">The sequence shown here is derived from an EMBL/GenBank/DDBJ whole genome shotgun (WGS) entry which is preliminary data.</text>
</comment>
<gene>
    <name evidence="1" type="ORF">MILVUS5_LOCUS12831</name>
</gene>
<keyword evidence="2" id="KW-1185">Reference proteome</keyword>
<name>A0ACB0JJ46_TRIPR</name>
<dbReference type="Proteomes" id="UP001177021">
    <property type="component" value="Unassembled WGS sequence"/>
</dbReference>
<proteinExistence type="predicted"/>
<dbReference type="EMBL" id="CASHSV030000034">
    <property type="protein sequence ID" value="CAJ2643643.1"/>
    <property type="molecule type" value="Genomic_DNA"/>
</dbReference>
<reference evidence="1" key="1">
    <citation type="submission" date="2023-10" db="EMBL/GenBank/DDBJ databases">
        <authorList>
            <person name="Rodriguez Cubillos JULIANA M."/>
            <person name="De Vega J."/>
        </authorList>
    </citation>
    <scope>NUCLEOTIDE SEQUENCE</scope>
</reference>
<evidence type="ECO:0000313" key="2">
    <source>
        <dbReference type="Proteomes" id="UP001177021"/>
    </source>
</evidence>
<sequence>MDEHQILGFVAAYLKKKGFKQTEKVFQEEFQQNKSNSSSNSNLEPDIANHLLAFSQLENGPARYHNGYSRLRTWTYSSLDLYRHELLRVLYPVFIHCFMDLVAKGHIQEARNFFTTFREDHEMMHLRDIQKLEGVLSPTHLKEMEFAHSLRQSKFNIKICEYSYELLLQHLHSTQSTTILGIINEHINFQVTSGQPSLISDDPEAVTLTGSSQEAANQTNQKEIHWGLLEDSLEERLEKPGALLSDSEKGDGEAKEGENDESKKRSIEGGKQGASVKKMKKDKGGSATGKIGKAEAIVVPAAPRVKSDLPLPVIPTEVEQSILEDLRNRVQLSSVALPSVSFYTFINTHNGLSCSSISHDGSLVAGGFSDSSLKVWDMAKLGQQPSSSLLQDENDTSQNEQMLGKSGGKRQYTLFQGHSGPVYATSFCPVGDFILSSSADSTIRLWSTKLNANLVCYKGHNYPVWDVQFSPMGHYFASSSHDRTARIWSMDRIQPLRIMAGHLSDVDCVQWHANCNYIATGSSDKTVRLWDVQSGECVRVFVGHRGMVLSLSMSPDGRYMASGDEDGTIMMWDLSSGRCVTPLVGHTSCVWSLAFSSEGSILASGSADCTVKLWDVNTSTKVSRTDEKNGNTNRLRSLKTLPTKSTPVNTLRFSRRNLLFAAGALVKNA</sequence>
<protein>
    <submittedName>
        <fullName evidence="1">Uncharacterized protein</fullName>
    </submittedName>
</protein>
<organism evidence="1 2">
    <name type="scientific">Trifolium pratense</name>
    <name type="common">Red clover</name>
    <dbReference type="NCBI Taxonomy" id="57577"/>
    <lineage>
        <taxon>Eukaryota</taxon>
        <taxon>Viridiplantae</taxon>
        <taxon>Streptophyta</taxon>
        <taxon>Embryophyta</taxon>
        <taxon>Tracheophyta</taxon>
        <taxon>Spermatophyta</taxon>
        <taxon>Magnoliopsida</taxon>
        <taxon>eudicotyledons</taxon>
        <taxon>Gunneridae</taxon>
        <taxon>Pentapetalae</taxon>
        <taxon>rosids</taxon>
        <taxon>fabids</taxon>
        <taxon>Fabales</taxon>
        <taxon>Fabaceae</taxon>
        <taxon>Papilionoideae</taxon>
        <taxon>50 kb inversion clade</taxon>
        <taxon>NPAAA clade</taxon>
        <taxon>Hologalegina</taxon>
        <taxon>IRL clade</taxon>
        <taxon>Trifolieae</taxon>
        <taxon>Trifolium</taxon>
    </lineage>
</organism>
<accession>A0ACB0JJ46</accession>
<evidence type="ECO:0000313" key="1">
    <source>
        <dbReference type="EMBL" id="CAJ2643643.1"/>
    </source>
</evidence>